<evidence type="ECO:0000256" key="4">
    <source>
        <dbReference type="ARBA" id="ARBA00023002"/>
    </source>
</evidence>
<evidence type="ECO:0000259" key="8">
    <source>
        <dbReference type="Pfam" id="PF00394"/>
    </source>
</evidence>
<dbReference type="CDD" id="cd13905">
    <property type="entry name" value="CuRO_3_tcLLC2_insect_like"/>
    <property type="match status" value="1"/>
</dbReference>
<keyword evidence="6" id="KW-1133">Transmembrane helix</keyword>
<evidence type="ECO:0000259" key="10">
    <source>
        <dbReference type="Pfam" id="PF07732"/>
    </source>
</evidence>
<dbReference type="GO" id="GO:0004322">
    <property type="term" value="F:ferroxidase activity"/>
    <property type="evidence" value="ECO:0007669"/>
    <property type="project" value="UniProtKB-EC"/>
</dbReference>
<keyword evidence="4" id="KW-0560">Oxidoreductase</keyword>
<evidence type="ECO:0000313" key="12">
    <source>
        <dbReference type="RefSeq" id="XP_019630691.1"/>
    </source>
</evidence>
<dbReference type="PROSITE" id="PS00080">
    <property type="entry name" value="MULTICOPPER_OXIDASE2"/>
    <property type="match status" value="1"/>
</dbReference>
<dbReference type="PANTHER" id="PTHR11709:SF394">
    <property type="entry name" value="FI03373P-RELATED"/>
    <property type="match status" value="1"/>
</dbReference>
<dbReference type="GO" id="GO:0005886">
    <property type="term" value="C:plasma membrane"/>
    <property type="evidence" value="ECO:0007669"/>
    <property type="project" value="TreeGrafter"/>
</dbReference>
<dbReference type="Pfam" id="PF07732">
    <property type="entry name" value="Cu-oxidase_3"/>
    <property type="match status" value="1"/>
</dbReference>
<dbReference type="GO" id="GO:0006826">
    <property type="term" value="P:iron ion transport"/>
    <property type="evidence" value="ECO:0007669"/>
    <property type="project" value="TreeGrafter"/>
</dbReference>
<accession>A0A6P4ZM24</accession>
<keyword evidence="6" id="KW-0472">Membrane</keyword>
<dbReference type="OrthoDB" id="2121828at2759"/>
<dbReference type="EC" id="1.16.3.1" evidence="2"/>
<protein>
    <recommendedName>
        <fullName evidence="2">ferroxidase</fullName>
        <ecNumber evidence="2">1.16.3.1</ecNumber>
    </recommendedName>
</protein>
<feature type="signal peptide" evidence="7">
    <location>
        <begin position="1"/>
        <end position="23"/>
    </location>
</feature>
<feature type="transmembrane region" description="Helical" evidence="6">
    <location>
        <begin position="692"/>
        <end position="716"/>
    </location>
</feature>
<keyword evidence="7" id="KW-0732">Signal</keyword>
<dbReference type="InterPro" id="IPR008972">
    <property type="entry name" value="Cupredoxin"/>
</dbReference>
<keyword evidence="3" id="KW-0479">Metal-binding</keyword>
<dbReference type="CDD" id="cd13884">
    <property type="entry name" value="CuRO_2_tcLCC_insect_like"/>
    <property type="match status" value="1"/>
</dbReference>
<dbReference type="AlphaFoldDB" id="A0A6P4ZM24"/>
<feature type="domain" description="Plastocyanin-like" evidence="10">
    <location>
        <begin position="91"/>
        <end position="203"/>
    </location>
</feature>
<dbReference type="InterPro" id="IPR011707">
    <property type="entry name" value="Cu-oxidase-like_N"/>
</dbReference>
<reference evidence="12" key="1">
    <citation type="submission" date="2025-08" db="UniProtKB">
        <authorList>
            <consortium name="RefSeq"/>
        </authorList>
    </citation>
    <scope>IDENTIFICATION</scope>
    <source>
        <tissue evidence="12">Gonad</tissue>
    </source>
</reference>
<dbReference type="Gene3D" id="2.60.40.420">
    <property type="entry name" value="Cupredoxins - blue copper proteins"/>
    <property type="match status" value="3"/>
</dbReference>
<evidence type="ECO:0000256" key="5">
    <source>
        <dbReference type="ARBA" id="ARBA00023008"/>
    </source>
</evidence>
<evidence type="ECO:0000256" key="3">
    <source>
        <dbReference type="ARBA" id="ARBA00022723"/>
    </source>
</evidence>
<evidence type="ECO:0000259" key="9">
    <source>
        <dbReference type="Pfam" id="PF07731"/>
    </source>
</evidence>
<comment type="similarity">
    <text evidence="1">Belongs to the multicopper oxidase family.</text>
</comment>
<feature type="chain" id="PRO_5028174464" description="ferroxidase" evidence="7">
    <location>
        <begin position="24"/>
        <end position="735"/>
    </location>
</feature>
<dbReference type="Pfam" id="PF07731">
    <property type="entry name" value="Cu-oxidase_2"/>
    <property type="match status" value="1"/>
</dbReference>
<organism evidence="11 12">
    <name type="scientific">Branchiostoma belcheri</name>
    <name type="common">Amphioxus</name>
    <dbReference type="NCBI Taxonomy" id="7741"/>
    <lineage>
        <taxon>Eukaryota</taxon>
        <taxon>Metazoa</taxon>
        <taxon>Chordata</taxon>
        <taxon>Cephalochordata</taxon>
        <taxon>Leptocardii</taxon>
        <taxon>Amphioxiformes</taxon>
        <taxon>Branchiostomatidae</taxon>
        <taxon>Branchiostoma</taxon>
    </lineage>
</organism>
<dbReference type="InterPro" id="IPR045087">
    <property type="entry name" value="Cu-oxidase_fam"/>
</dbReference>
<dbReference type="Proteomes" id="UP000515135">
    <property type="component" value="Unplaced"/>
</dbReference>
<keyword evidence="6" id="KW-0812">Transmembrane</keyword>
<feature type="domain" description="Plastocyanin-like" evidence="8">
    <location>
        <begin position="211"/>
        <end position="360"/>
    </location>
</feature>
<dbReference type="FunFam" id="2.60.40.420:FF:000120">
    <property type="entry name" value="Uncharacterized protein"/>
    <property type="match status" value="1"/>
</dbReference>
<evidence type="ECO:0000256" key="7">
    <source>
        <dbReference type="SAM" id="SignalP"/>
    </source>
</evidence>
<dbReference type="PROSITE" id="PS00079">
    <property type="entry name" value="MULTICOPPER_OXIDASE1"/>
    <property type="match status" value="1"/>
</dbReference>
<dbReference type="CDD" id="cd13858">
    <property type="entry name" value="CuRO_1_tcLCC2_insect_like"/>
    <property type="match status" value="1"/>
</dbReference>
<dbReference type="InterPro" id="IPR011706">
    <property type="entry name" value="Cu-oxidase_C"/>
</dbReference>
<evidence type="ECO:0000256" key="1">
    <source>
        <dbReference type="ARBA" id="ARBA00010609"/>
    </source>
</evidence>
<dbReference type="InterPro" id="IPR001117">
    <property type="entry name" value="Cu-oxidase_2nd"/>
</dbReference>
<feature type="domain" description="Plastocyanin-like" evidence="9">
    <location>
        <begin position="511"/>
        <end position="647"/>
    </location>
</feature>
<dbReference type="PANTHER" id="PTHR11709">
    <property type="entry name" value="MULTI-COPPER OXIDASE"/>
    <property type="match status" value="1"/>
</dbReference>
<dbReference type="InterPro" id="IPR033138">
    <property type="entry name" value="Cu_oxidase_CS"/>
</dbReference>
<dbReference type="GeneID" id="109474767"/>
<keyword evidence="11" id="KW-1185">Reference proteome</keyword>
<dbReference type="GO" id="GO:0005507">
    <property type="term" value="F:copper ion binding"/>
    <property type="evidence" value="ECO:0007669"/>
    <property type="project" value="InterPro"/>
</dbReference>
<sequence>MAGPLTTTIIIMAALVAPHLVLSQPCTESVCNFNFVIRRTKTMTHSRDVNGTRDTNSVKLRDDGRLELFSSLGNPAHPGKENVNGTLVPWEEVITTDGVQRNVITVNDMFPGPTIEVVEGAQVVVKVTNKLLNEVTSIHWHGLHMRGTPYMDGVAYVTQCPIMPRESFFYRFRAEPAGTHFYHSHLSTQREDGLFGALIVHKGKHPIMPSVPVILHDWYHVEATPYWISNMFRLEYGGDGAYELGAYERTFSHDGIKVSSREYNSALINGRGRFGNNRAPLSTFTVPSGGSVNFRIIHVGPDYPFRFSVDQHELTVTASDGYDMSPRSVQSVIMYPGESYDVRINGSADPDLYWIRAKTLSIGHCTKCYPYDEVNVVPDDITQEVRATLRYQGVTADRDPTTSKRNCSDENPCFVFNCPFAGYPEHENTACIHVNEAKAYAFLSEGEGHSNVTDNGGKQSISTDIMEIFLNFNFAIGSSVNGRRFVGPTAPLYQDNTAAIVPCDKEQCLRSGCRCTHIIDIPYNQTIQLVMYNTFAPASQTHHSVHIHGHAFQVVAMGYPSYNKTTGRYIQPNPDVECKNELCTDASWRNGPPLLNLINPPLKDTVLVPANGYTVVRFRSDNPGHWFLHCHNDQHMNEGMALVLQEAGDRHPAPPRGFPRCGDFTWSSEEYQHDLEGNGPSDVQTTALATKVLILSVVVGVLAFVIILTAATYCILKKKRDALSLTPMTEPVPLK</sequence>
<gene>
    <name evidence="12" type="primary">LOC109474767</name>
</gene>
<dbReference type="Pfam" id="PF00394">
    <property type="entry name" value="Cu-oxidase"/>
    <property type="match status" value="1"/>
</dbReference>
<name>A0A6P4ZM24_BRABE</name>
<evidence type="ECO:0000313" key="11">
    <source>
        <dbReference type="Proteomes" id="UP000515135"/>
    </source>
</evidence>
<evidence type="ECO:0000256" key="6">
    <source>
        <dbReference type="SAM" id="Phobius"/>
    </source>
</evidence>
<proteinExistence type="inferred from homology"/>
<dbReference type="KEGG" id="bbel:109474767"/>
<evidence type="ECO:0000256" key="2">
    <source>
        <dbReference type="ARBA" id="ARBA00013107"/>
    </source>
</evidence>
<dbReference type="FunFam" id="2.60.40.420:FF:000113">
    <property type="entry name" value="Uncharacterized protein"/>
    <property type="match status" value="1"/>
</dbReference>
<keyword evidence="5" id="KW-0186">Copper</keyword>
<dbReference type="SUPFAM" id="SSF49503">
    <property type="entry name" value="Cupredoxins"/>
    <property type="match status" value="3"/>
</dbReference>
<dbReference type="InterPro" id="IPR002355">
    <property type="entry name" value="Cu_oxidase_Cu_BS"/>
</dbReference>
<dbReference type="RefSeq" id="XP_019630691.1">
    <property type="nucleotide sequence ID" value="XM_019775132.1"/>
</dbReference>